<feature type="chain" id="PRO_5005516566" evidence="1">
    <location>
        <begin position="20"/>
        <end position="217"/>
    </location>
</feature>
<protein>
    <submittedName>
        <fullName evidence="2">Putative secreted protein</fullName>
    </submittedName>
</protein>
<feature type="signal peptide" evidence="1">
    <location>
        <begin position="1"/>
        <end position="19"/>
    </location>
</feature>
<organism evidence="2">
    <name type="scientific">Ixodes ricinus</name>
    <name type="common">Common tick</name>
    <name type="synonym">Acarus ricinus</name>
    <dbReference type="NCBI Taxonomy" id="34613"/>
    <lineage>
        <taxon>Eukaryota</taxon>
        <taxon>Metazoa</taxon>
        <taxon>Ecdysozoa</taxon>
        <taxon>Arthropoda</taxon>
        <taxon>Chelicerata</taxon>
        <taxon>Arachnida</taxon>
        <taxon>Acari</taxon>
        <taxon>Parasitiformes</taxon>
        <taxon>Ixodida</taxon>
        <taxon>Ixodoidea</taxon>
        <taxon>Ixodidae</taxon>
        <taxon>Ixodinae</taxon>
        <taxon>Ixodes</taxon>
    </lineage>
</organism>
<name>A0A0K8R8P9_IXORI</name>
<proteinExistence type="evidence at transcript level"/>
<reference evidence="2" key="1">
    <citation type="submission" date="2012-12" db="EMBL/GenBank/DDBJ databases">
        <title>Identification and characterization of a phenylalanine ammonia-lyase gene family in Isatis indigotica Fort.</title>
        <authorList>
            <person name="Liu Q."/>
            <person name="Chen J."/>
            <person name="Zhou X."/>
            <person name="Di P."/>
            <person name="Xiao Y."/>
            <person name="Xuan H."/>
            <person name="Zhang L."/>
            <person name="Chen W."/>
        </authorList>
    </citation>
    <scope>NUCLEOTIDE SEQUENCE</scope>
    <source>
        <tissue evidence="2">Salivary gland</tissue>
    </source>
</reference>
<accession>A0A0K8R8P9</accession>
<evidence type="ECO:0000313" key="2">
    <source>
        <dbReference type="EMBL" id="JAA67243.1"/>
    </source>
</evidence>
<dbReference type="EMBL" id="GADI01006565">
    <property type="protein sequence ID" value="JAA67243.1"/>
    <property type="molecule type" value="mRNA"/>
</dbReference>
<sequence length="217" mass="24829">MMVVMAALVLASFISCTSAGAEKPKISDGPVLTIGYLLYKPKVKDEPEVTDVTWEIKFNSSLGKVHKYAEAWLRRYIFVPLKLQTWNITAVDREMKSKLDNLERNGTLVDPFKALKCVKDIEERIPNPPDVLCLVTQEPLTVYTDGFGLYHRLCKDVVPLILTYNQTSNKTTGQKLGFLIQNTMNITNLFTWHKTSSEEKKQRFKDCQSQRELKPKL</sequence>
<evidence type="ECO:0000256" key="1">
    <source>
        <dbReference type="SAM" id="SignalP"/>
    </source>
</evidence>
<dbReference type="AlphaFoldDB" id="A0A0K8R8P9"/>
<keyword evidence="1" id="KW-0732">Signal</keyword>